<feature type="binding site" evidence="11">
    <location>
        <position position="83"/>
    </location>
    <ligand>
        <name>S-adenosyl-L-methionine</name>
        <dbReference type="ChEBI" id="CHEBI:59789"/>
    </ligand>
</feature>
<dbReference type="InterPro" id="IPR008576">
    <property type="entry name" value="MeTrfase_NTM1"/>
</dbReference>
<evidence type="ECO:0000256" key="11">
    <source>
        <dbReference type="PIRSR" id="PIRSR016958-1"/>
    </source>
</evidence>
<feature type="binding site" evidence="11">
    <location>
        <position position="143"/>
    </location>
    <ligand>
        <name>S-adenosyl-L-methionine</name>
        <dbReference type="ChEBI" id="CHEBI:59789"/>
    </ligand>
</feature>
<evidence type="ECO:0000256" key="9">
    <source>
        <dbReference type="ARBA" id="ARBA00047885"/>
    </source>
</evidence>
<dbReference type="GO" id="GO:0005737">
    <property type="term" value="C:cytoplasm"/>
    <property type="evidence" value="ECO:0007669"/>
    <property type="project" value="TreeGrafter"/>
</dbReference>
<dbReference type="GO" id="GO:0071885">
    <property type="term" value="F:N-terminal protein N-methyltransferase activity"/>
    <property type="evidence" value="ECO:0007669"/>
    <property type="project" value="UniProtKB-EC"/>
</dbReference>
<dbReference type="RefSeq" id="XP_033429276.1">
    <property type="nucleotide sequence ID" value="XM_033567281.1"/>
</dbReference>
<comment type="similarity">
    <text evidence="1">Belongs to the methyltransferase superfamily. NTM1 family.</text>
</comment>
<dbReference type="PANTHER" id="PTHR12753">
    <property type="entry name" value="AD-003 - RELATED"/>
    <property type="match status" value="1"/>
</dbReference>
<evidence type="ECO:0000256" key="5">
    <source>
        <dbReference type="ARBA" id="ARBA00039112"/>
    </source>
</evidence>
<accession>A0A5M9MS80</accession>
<dbReference type="GeneID" id="54325296"/>
<evidence type="ECO:0000256" key="4">
    <source>
        <dbReference type="ARBA" id="ARBA00022691"/>
    </source>
</evidence>
<dbReference type="AlphaFoldDB" id="A0A5M9MS80"/>
<dbReference type="SUPFAM" id="SSF53335">
    <property type="entry name" value="S-adenosyl-L-methionine-dependent methyltransferases"/>
    <property type="match status" value="1"/>
</dbReference>
<evidence type="ECO:0000256" key="10">
    <source>
        <dbReference type="ARBA" id="ARBA00048167"/>
    </source>
</evidence>
<evidence type="ECO:0000313" key="12">
    <source>
        <dbReference type="EMBL" id="KAA8649915.1"/>
    </source>
</evidence>
<comment type="caution">
    <text evidence="12">The sequence shown here is derived from an EMBL/GenBank/DDBJ whole genome shotgun (WGS) entry which is preliminary data.</text>
</comment>
<comment type="catalytic activity">
    <reaction evidence="10">
        <text>N-terminal L-alanyl-L-prolyl-L-lysyl-[protein] + 3 S-adenosyl-L-methionine = N-terminal N,N,N-trimethyl-L-alanyl-L-prolyl-L-lysyl-[protein] + 3 S-adenosyl-L-homocysteine + 3 H(+)</text>
        <dbReference type="Rhea" id="RHEA:54712"/>
        <dbReference type="Rhea" id="RHEA-COMP:13785"/>
        <dbReference type="Rhea" id="RHEA-COMP:13971"/>
        <dbReference type="ChEBI" id="CHEBI:15378"/>
        <dbReference type="ChEBI" id="CHEBI:57856"/>
        <dbReference type="ChEBI" id="CHEBI:59789"/>
        <dbReference type="ChEBI" id="CHEBI:138057"/>
        <dbReference type="ChEBI" id="CHEBI:138315"/>
        <dbReference type="EC" id="2.1.1.244"/>
    </reaction>
</comment>
<dbReference type="PANTHER" id="PTHR12753:SF0">
    <property type="entry name" value="ALPHA N-TERMINAL PROTEIN METHYLTRANSFERASE 1"/>
    <property type="match status" value="1"/>
</dbReference>
<dbReference type="GO" id="GO:0032259">
    <property type="term" value="P:methylation"/>
    <property type="evidence" value="ECO:0007669"/>
    <property type="project" value="UniProtKB-KW"/>
</dbReference>
<evidence type="ECO:0000256" key="1">
    <source>
        <dbReference type="ARBA" id="ARBA00009059"/>
    </source>
</evidence>
<dbReference type="PIRSF" id="PIRSF016958">
    <property type="entry name" value="DUF858_MeTrfase_lik"/>
    <property type="match status" value="1"/>
</dbReference>
<evidence type="ECO:0000256" key="6">
    <source>
        <dbReference type="ARBA" id="ARBA00039449"/>
    </source>
</evidence>
<evidence type="ECO:0000256" key="8">
    <source>
        <dbReference type="ARBA" id="ARBA00047306"/>
    </source>
</evidence>
<sequence>MNPNQTNQDGMAAPADSNINRSLGLQYWNDVPATVGGMTGGFPVSRIDLRGSKSFLTKVRRLRGNDVEKKLRLGVDCGAGIGRVTNGVLSQVCEVVDAVEPVEKFAQVLRDTRLNSNGVGGDIYNVGLEDWHPEKRYDLIWVQWCVGHLTDRQLVEFMIRCRDCLTEDGLVVFKENNTSKGFVEDIYDEEDSAVTRTHEKFLTLFAEAGMDLIATELQSGFPKRLELLPVRFYALRPMS</sequence>
<feature type="binding site" evidence="11">
    <location>
        <position position="78"/>
    </location>
    <ligand>
        <name>S-adenosyl-L-methionine</name>
        <dbReference type="ChEBI" id="CHEBI:59789"/>
    </ligand>
</feature>
<evidence type="ECO:0000256" key="3">
    <source>
        <dbReference type="ARBA" id="ARBA00022679"/>
    </source>
</evidence>
<organism evidence="12 13">
    <name type="scientific">Aspergillus tanneri</name>
    <dbReference type="NCBI Taxonomy" id="1220188"/>
    <lineage>
        <taxon>Eukaryota</taxon>
        <taxon>Fungi</taxon>
        <taxon>Dikarya</taxon>
        <taxon>Ascomycota</taxon>
        <taxon>Pezizomycotina</taxon>
        <taxon>Eurotiomycetes</taxon>
        <taxon>Eurotiomycetidae</taxon>
        <taxon>Eurotiales</taxon>
        <taxon>Aspergillaceae</taxon>
        <taxon>Aspergillus</taxon>
        <taxon>Aspergillus subgen. Circumdati</taxon>
    </lineage>
</organism>
<comment type="catalytic activity">
    <reaction evidence="8">
        <text>N-terminal L-seryl-L-prolyl-L-lysyl-[protein] + 3 S-adenosyl-L-methionine = N-terminal N,N,N-trimethyl-L-seryl-L-prolyl-L-lysyl-[protein] + 3 S-adenosyl-L-homocysteine + 3 H(+)</text>
        <dbReference type="Rhea" id="RHEA:54724"/>
        <dbReference type="Rhea" id="RHEA-COMP:13789"/>
        <dbReference type="Rhea" id="RHEA-COMP:13973"/>
        <dbReference type="ChEBI" id="CHEBI:15378"/>
        <dbReference type="ChEBI" id="CHEBI:57856"/>
        <dbReference type="ChEBI" id="CHEBI:59789"/>
        <dbReference type="ChEBI" id="CHEBI:138061"/>
        <dbReference type="ChEBI" id="CHEBI:138317"/>
        <dbReference type="EC" id="2.1.1.244"/>
    </reaction>
</comment>
<dbReference type="VEuPathDB" id="FungiDB:EYZ11_009023"/>
<dbReference type="Proteomes" id="UP000324241">
    <property type="component" value="Unassembled WGS sequence"/>
</dbReference>
<proteinExistence type="inferred from homology"/>
<gene>
    <name evidence="12" type="primary">TAE1_1</name>
    <name evidence="12" type="ORF">ATNIH1004_002594</name>
</gene>
<dbReference type="Gene3D" id="3.40.50.150">
    <property type="entry name" value="Vaccinia Virus protein VP39"/>
    <property type="match status" value="1"/>
</dbReference>
<evidence type="ECO:0000256" key="7">
    <source>
        <dbReference type="ARBA" id="ARBA00043129"/>
    </source>
</evidence>
<evidence type="ECO:0000256" key="2">
    <source>
        <dbReference type="ARBA" id="ARBA00022603"/>
    </source>
</evidence>
<dbReference type="InterPro" id="IPR029063">
    <property type="entry name" value="SAM-dependent_MTases_sf"/>
</dbReference>
<dbReference type="EMBL" id="QUQM01000001">
    <property type="protein sequence ID" value="KAA8649915.1"/>
    <property type="molecule type" value="Genomic_DNA"/>
</dbReference>
<protein>
    <recommendedName>
        <fullName evidence="6">Alpha N-terminal protein methyltransferase 1</fullName>
        <ecNumber evidence="5">2.1.1.244</ecNumber>
    </recommendedName>
    <alternativeName>
        <fullName evidence="7">X-Pro-Lys N-terminal protein methyltransferase 1</fullName>
    </alternativeName>
</protein>
<dbReference type="Pfam" id="PF05891">
    <property type="entry name" value="Methyltransf_PK"/>
    <property type="match status" value="1"/>
</dbReference>
<keyword evidence="2 12" id="KW-0489">Methyltransferase</keyword>
<keyword evidence="4 11" id="KW-0949">S-adenosyl-L-methionine</keyword>
<dbReference type="OrthoDB" id="1298661at2759"/>
<comment type="catalytic activity">
    <reaction evidence="9">
        <text>N-terminal L-prolyl-L-prolyl-L-lysyl-[protein] + 2 S-adenosyl-L-methionine = N-terminal N,N-dimethyl-L-prolyl-L-prolyl-L-lysyl-[protein] + 2 S-adenosyl-L-homocysteine + 2 H(+)</text>
        <dbReference type="Rhea" id="RHEA:54736"/>
        <dbReference type="Rhea" id="RHEA-COMP:13787"/>
        <dbReference type="Rhea" id="RHEA-COMP:13974"/>
        <dbReference type="ChEBI" id="CHEBI:15378"/>
        <dbReference type="ChEBI" id="CHEBI:57856"/>
        <dbReference type="ChEBI" id="CHEBI:59789"/>
        <dbReference type="ChEBI" id="CHEBI:138059"/>
        <dbReference type="ChEBI" id="CHEBI:138318"/>
        <dbReference type="EC" id="2.1.1.244"/>
    </reaction>
</comment>
<dbReference type="CDD" id="cd02440">
    <property type="entry name" value="AdoMet_MTases"/>
    <property type="match status" value="1"/>
</dbReference>
<reference evidence="12 13" key="1">
    <citation type="submission" date="2019-08" db="EMBL/GenBank/DDBJ databases">
        <title>The genome sequence of a newly discovered highly antifungal drug resistant Aspergillus species, Aspergillus tanneri NIH 1004.</title>
        <authorList>
            <person name="Mounaud S."/>
            <person name="Singh I."/>
            <person name="Joardar V."/>
            <person name="Pakala S."/>
            <person name="Pakala S."/>
            <person name="Venepally P."/>
            <person name="Chung J.K."/>
            <person name="Losada L."/>
            <person name="Nierman W.C."/>
        </authorList>
    </citation>
    <scope>NUCLEOTIDE SEQUENCE [LARGE SCALE GENOMIC DNA]</scope>
    <source>
        <strain evidence="12 13">NIH1004</strain>
    </source>
</reference>
<evidence type="ECO:0000313" key="13">
    <source>
        <dbReference type="Proteomes" id="UP000324241"/>
    </source>
</evidence>
<keyword evidence="3 12" id="KW-0808">Transferase</keyword>
<name>A0A5M9MS80_9EURO</name>
<dbReference type="EC" id="2.1.1.244" evidence="5"/>